<dbReference type="SUPFAM" id="SSF47266">
    <property type="entry name" value="4-helical cytokines"/>
    <property type="match status" value="1"/>
</dbReference>
<dbReference type="PANTHER" id="PTHR10058">
    <property type="entry name" value="MACROPHAGE COLONY STIMULATING FACTOR"/>
    <property type="match status" value="1"/>
</dbReference>
<dbReference type="Gene3D" id="1.20.1250.10">
    <property type="match status" value="1"/>
</dbReference>
<dbReference type="GO" id="GO:0005125">
    <property type="term" value="F:cytokine activity"/>
    <property type="evidence" value="ECO:0007669"/>
    <property type="project" value="InterPro"/>
</dbReference>
<dbReference type="GO" id="GO:0008083">
    <property type="term" value="F:growth factor activity"/>
    <property type="evidence" value="ECO:0007669"/>
    <property type="project" value="InterPro"/>
</dbReference>
<gene>
    <name evidence="3" type="primary">MCSF</name>
</gene>
<reference evidence="3" key="1">
    <citation type="submission" date="2018-02" db="EMBL/GenBank/DDBJ databases">
        <title>Transcriptome profiling of ayu tissues, such as Heart, liver, spleen, gill, kidney, skin, muscle, intestine, and brain.</title>
        <authorList>
            <person name="Lu X."/>
            <person name="Chen J."/>
        </authorList>
    </citation>
    <scope>NUCLEOTIDE SEQUENCE</scope>
</reference>
<dbReference type="GO" id="GO:0016020">
    <property type="term" value="C:membrane"/>
    <property type="evidence" value="ECO:0007669"/>
    <property type="project" value="InterPro"/>
</dbReference>
<name>A0A856EB83_PLEAT</name>
<dbReference type="GO" id="GO:0005615">
    <property type="term" value="C:extracellular space"/>
    <property type="evidence" value="ECO:0007669"/>
    <property type="project" value="TreeGrafter"/>
</dbReference>
<keyword evidence="2" id="KW-1133">Transmembrane helix</keyword>
<proteinExistence type="evidence at transcript level"/>
<evidence type="ECO:0000313" key="3">
    <source>
        <dbReference type="EMBL" id="QBS13674.1"/>
    </source>
</evidence>
<feature type="compositionally biased region" description="Polar residues" evidence="1">
    <location>
        <begin position="194"/>
        <end position="203"/>
    </location>
</feature>
<feature type="region of interest" description="Disordered" evidence="1">
    <location>
        <begin position="194"/>
        <end position="217"/>
    </location>
</feature>
<dbReference type="PANTHER" id="PTHR10058:SF0">
    <property type="entry name" value="MACROPHAGE COLONY-STIMULATING FACTOR 1"/>
    <property type="match status" value="1"/>
</dbReference>
<dbReference type="InterPro" id="IPR009079">
    <property type="entry name" value="4_helix_cytokine-like_core"/>
</dbReference>
<sequence length="271" mass="30371">MTLLVPSLIECLTQVKCLSVIILLSFSLAMGEIRGPCRHSVTKEHMLTLKHLKDNQLRSGCWITYTFTDQRTLSKCCYVKAALPWILDLLTAHFQYTRGSDNDRYVQLLKALIHNIYSQKCVPQINEELEDDPVSFQVTFTESPSKALGRVQEILTVYWELVTTSNTPVDWNCQREYAESSGLATHLYTSPTELSTQLPSTTVRSEKNSKTASQTGSESDMYKFGFIVVSVSGGGLLVLIICIITQRKYLSGINTSHSISTSRSHSDMQGN</sequence>
<dbReference type="AlphaFoldDB" id="A0A856EB83"/>
<organism evidence="3">
    <name type="scientific">Plecoglossus altivelis</name>
    <name type="common">Ayu sweetfish</name>
    <name type="synonym">Salmo altivelis</name>
    <dbReference type="NCBI Taxonomy" id="61084"/>
    <lineage>
        <taxon>Eukaryota</taxon>
        <taxon>Metazoa</taxon>
        <taxon>Chordata</taxon>
        <taxon>Craniata</taxon>
        <taxon>Vertebrata</taxon>
        <taxon>Euteleostomi</taxon>
        <taxon>Actinopterygii</taxon>
        <taxon>Neopterygii</taxon>
        <taxon>Teleostei</taxon>
        <taxon>Stomiati</taxon>
        <taxon>Osmeriformes</taxon>
        <taxon>Plecoglossus</taxon>
    </lineage>
</organism>
<accession>A0A856EB83</accession>
<dbReference type="FunFam" id="1.20.1250.10:FF:000056">
    <property type="entry name" value="Colony-stimulating factor 1b (macrophage)"/>
    <property type="match status" value="1"/>
</dbReference>
<keyword evidence="2" id="KW-0472">Membrane</keyword>
<evidence type="ECO:0000256" key="1">
    <source>
        <dbReference type="SAM" id="MobiDB-lite"/>
    </source>
</evidence>
<dbReference type="EMBL" id="MG952909">
    <property type="protein sequence ID" value="QBS13674.1"/>
    <property type="molecule type" value="mRNA"/>
</dbReference>
<keyword evidence="2" id="KW-0812">Transmembrane</keyword>
<evidence type="ECO:0000256" key="2">
    <source>
        <dbReference type="SAM" id="Phobius"/>
    </source>
</evidence>
<protein>
    <submittedName>
        <fullName evidence="3">Macrophage colony stimulating factor</fullName>
    </submittedName>
</protein>
<dbReference type="Pfam" id="PF05337">
    <property type="entry name" value="CSF-1"/>
    <property type="match status" value="1"/>
</dbReference>
<dbReference type="InterPro" id="IPR008001">
    <property type="entry name" value="MCSF-1"/>
</dbReference>
<feature type="transmembrane region" description="Helical" evidence="2">
    <location>
        <begin position="224"/>
        <end position="244"/>
    </location>
</feature>